<comment type="similarity">
    <text evidence="2">Belongs to the AzlC family.</text>
</comment>
<feature type="transmembrane region" description="Helical" evidence="8">
    <location>
        <begin position="15"/>
        <end position="33"/>
    </location>
</feature>
<comment type="caution">
    <text evidence="9">The sequence shown here is derived from an EMBL/GenBank/DDBJ whole genome shotgun (WGS) entry which is preliminary data.</text>
</comment>
<evidence type="ECO:0000313" key="10">
    <source>
        <dbReference type="Proteomes" id="UP001211987"/>
    </source>
</evidence>
<accession>A0AB35IN14</accession>
<feature type="transmembrane region" description="Helical" evidence="8">
    <location>
        <begin position="126"/>
        <end position="147"/>
    </location>
</feature>
<feature type="transmembrane region" description="Helical" evidence="8">
    <location>
        <begin position="181"/>
        <end position="197"/>
    </location>
</feature>
<name>A0AB35IN14_9FIRM</name>
<dbReference type="PANTHER" id="PTHR34979">
    <property type="entry name" value="INNER MEMBRANE PROTEIN YGAZ"/>
    <property type="match status" value="1"/>
</dbReference>
<dbReference type="Pfam" id="PF03591">
    <property type="entry name" value="AzlC"/>
    <property type="match status" value="1"/>
</dbReference>
<gene>
    <name evidence="9" type="ORF">PM738_12360</name>
</gene>
<evidence type="ECO:0000313" key="9">
    <source>
        <dbReference type="EMBL" id="MDB7084598.1"/>
    </source>
</evidence>
<keyword evidence="5 8" id="KW-0812">Transmembrane</keyword>
<dbReference type="GO" id="GO:0005886">
    <property type="term" value="C:plasma membrane"/>
    <property type="evidence" value="ECO:0007669"/>
    <property type="project" value="UniProtKB-SubCell"/>
</dbReference>
<evidence type="ECO:0000256" key="8">
    <source>
        <dbReference type="SAM" id="Phobius"/>
    </source>
</evidence>
<evidence type="ECO:0000256" key="2">
    <source>
        <dbReference type="ARBA" id="ARBA00010735"/>
    </source>
</evidence>
<comment type="subcellular location">
    <subcellularLocation>
        <location evidence="1">Cell membrane</location>
        <topology evidence="1">Multi-pass membrane protein</topology>
    </subcellularLocation>
</comment>
<organism evidence="9 10">
    <name type="scientific">Thomasclavelia ramosa</name>
    <dbReference type="NCBI Taxonomy" id="1547"/>
    <lineage>
        <taxon>Bacteria</taxon>
        <taxon>Bacillati</taxon>
        <taxon>Bacillota</taxon>
        <taxon>Erysipelotrichia</taxon>
        <taxon>Erysipelotrichales</taxon>
        <taxon>Coprobacillaceae</taxon>
        <taxon>Thomasclavelia</taxon>
    </lineage>
</organism>
<dbReference type="AlphaFoldDB" id="A0AB35IN14"/>
<sequence>MMNLLTIKSAFKESIPVMMGYLVLGFAFGMLLVSKGFPIYYAFIMSCFIYAGSMQFVTISLLAGQASFISSFIMTLMVNARHLVYGLSMLKKFNFLGKLKPYMIFSLTDETFSLLVKNDFKSKNEVFLISFLDQCYWIIGSLVGATIGNNVSFNTQGLEFSMTALFIVIVINQIKNNSNHLATLIGFFVSIICLIIFGSDNFVIFSMILIMIILILVKPRLKNE</sequence>
<dbReference type="Proteomes" id="UP001211987">
    <property type="component" value="Unassembled WGS sequence"/>
</dbReference>
<feature type="transmembrane region" description="Helical" evidence="8">
    <location>
        <begin position="203"/>
        <end position="221"/>
    </location>
</feature>
<keyword evidence="3" id="KW-0813">Transport</keyword>
<evidence type="ECO:0000256" key="3">
    <source>
        <dbReference type="ARBA" id="ARBA00022448"/>
    </source>
</evidence>
<feature type="transmembrane region" description="Helical" evidence="8">
    <location>
        <begin position="40"/>
        <end position="62"/>
    </location>
</feature>
<evidence type="ECO:0000256" key="6">
    <source>
        <dbReference type="ARBA" id="ARBA00022989"/>
    </source>
</evidence>
<feature type="transmembrane region" description="Helical" evidence="8">
    <location>
        <begin position="153"/>
        <end position="174"/>
    </location>
</feature>
<dbReference type="RefSeq" id="WP_003538316.1">
    <property type="nucleotide sequence ID" value="NZ_CAXMZC010000001.1"/>
</dbReference>
<evidence type="ECO:0000256" key="1">
    <source>
        <dbReference type="ARBA" id="ARBA00004651"/>
    </source>
</evidence>
<proteinExistence type="inferred from homology"/>
<dbReference type="InterPro" id="IPR011606">
    <property type="entry name" value="Brnchd-chn_aa_trnsp_permease"/>
</dbReference>
<dbReference type="EMBL" id="JAQLKE010000021">
    <property type="protein sequence ID" value="MDB7084598.1"/>
    <property type="molecule type" value="Genomic_DNA"/>
</dbReference>
<evidence type="ECO:0000256" key="5">
    <source>
        <dbReference type="ARBA" id="ARBA00022692"/>
    </source>
</evidence>
<evidence type="ECO:0000256" key="4">
    <source>
        <dbReference type="ARBA" id="ARBA00022475"/>
    </source>
</evidence>
<evidence type="ECO:0000256" key="7">
    <source>
        <dbReference type="ARBA" id="ARBA00023136"/>
    </source>
</evidence>
<keyword evidence="7 8" id="KW-0472">Membrane</keyword>
<protein>
    <submittedName>
        <fullName evidence="9">AzlC family ABC transporter permease</fullName>
    </submittedName>
</protein>
<keyword evidence="4" id="KW-1003">Cell membrane</keyword>
<dbReference type="GO" id="GO:1903785">
    <property type="term" value="P:L-valine transmembrane transport"/>
    <property type="evidence" value="ECO:0007669"/>
    <property type="project" value="TreeGrafter"/>
</dbReference>
<keyword evidence="6 8" id="KW-1133">Transmembrane helix</keyword>
<feature type="transmembrane region" description="Helical" evidence="8">
    <location>
        <begin position="68"/>
        <end position="90"/>
    </location>
</feature>
<reference evidence="9" key="1">
    <citation type="submission" date="2023-01" db="EMBL/GenBank/DDBJ databases">
        <title>Human gut microbiome strain richness.</title>
        <authorList>
            <person name="Chen-Liaw A."/>
        </authorList>
    </citation>
    <scope>NUCLEOTIDE SEQUENCE</scope>
    <source>
        <strain evidence="9">1001217st2_G6_1001217B_191108</strain>
    </source>
</reference>
<dbReference type="PANTHER" id="PTHR34979:SF1">
    <property type="entry name" value="INNER MEMBRANE PROTEIN YGAZ"/>
    <property type="match status" value="1"/>
</dbReference>